<name>A0A2A9G2D5_9PSEU</name>
<keyword evidence="2" id="KW-1185">Reference proteome</keyword>
<dbReference type="AlphaFoldDB" id="A0A2A9G2D5"/>
<proteinExistence type="predicted"/>
<accession>A0A2A9G2D5</accession>
<reference evidence="1 2" key="1">
    <citation type="submission" date="2017-10" db="EMBL/GenBank/DDBJ databases">
        <title>Sequencing the genomes of 1000 actinobacteria strains.</title>
        <authorList>
            <person name="Klenk H.-P."/>
        </authorList>
    </citation>
    <scope>NUCLEOTIDE SEQUENCE [LARGE SCALE GENOMIC DNA]</scope>
    <source>
        <strain evidence="1 2">DSM 46092</strain>
    </source>
</reference>
<comment type="caution">
    <text evidence="1">The sequence shown here is derived from an EMBL/GenBank/DDBJ whole genome shotgun (WGS) entry which is preliminary data.</text>
</comment>
<sequence>MLSELGRLGFLNVPQHPGMTIIPMVIYRHVQ</sequence>
<protein>
    <submittedName>
        <fullName evidence="1">Uncharacterized protein</fullName>
    </submittedName>
</protein>
<gene>
    <name evidence="1" type="ORF">ATK36_0349</name>
</gene>
<organism evidence="1 2">
    <name type="scientific">Amycolatopsis sulphurea</name>
    <dbReference type="NCBI Taxonomy" id="76022"/>
    <lineage>
        <taxon>Bacteria</taxon>
        <taxon>Bacillati</taxon>
        <taxon>Actinomycetota</taxon>
        <taxon>Actinomycetes</taxon>
        <taxon>Pseudonocardiales</taxon>
        <taxon>Pseudonocardiaceae</taxon>
        <taxon>Amycolatopsis</taxon>
    </lineage>
</organism>
<dbReference type="Proteomes" id="UP000243542">
    <property type="component" value="Unassembled WGS sequence"/>
</dbReference>
<dbReference type="EMBL" id="PDJK01000001">
    <property type="protein sequence ID" value="PFG56819.1"/>
    <property type="molecule type" value="Genomic_DNA"/>
</dbReference>
<evidence type="ECO:0000313" key="2">
    <source>
        <dbReference type="Proteomes" id="UP000243542"/>
    </source>
</evidence>
<evidence type="ECO:0000313" key="1">
    <source>
        <dbReference type="EMBL" id="PFG56819.1"/>
    </source>
</evidence>